<reference evidence="6 7" key="1">
    <citation type="journal article" date="2012" name="BMC Genomics">
        <title>Sequencing the genome of Marssonina brunnea reveals fungus-poplar co-evolution.</title>
        <authorList>
            <person name="Zhu S."/>
            <person name="Cao Y.-Z."/>
            <person name="Jiang C."/>
            <person name="Tan B.-Y."/>
            <person name="Wang Z."/>
            <person name="Feng S."/>
            <person name="Zhang L."/>
            <person name="Su X.-H."/>
            <person name="Brejova B."/>
            <person name="Vinar T."/>
            <person name="Xu M."/>
            <person name="Wang M.-X."/>
            <person name="Zhang S.-G."/>
            <person name="Huang M.-R."/>
            <person name="Wu R."/>
            <person name="Zhou Y."/>
        </authorList>
    </citation>
    <scope>NUCLEOTIDE SEQUENCE [LARGE SCALE GENOMIC DNA]</scope>
    <source>
        <strain evidence="6 7">MB_m1</strain>
    </source>
</reference>
<dbReference type="Proteomes" id="UP000006753">
    <property type="component" value="Unassembled WGS sequence"/>
</dbReference>
<organism evidence="6 7">
    <name type="scientific">Marssonina brunnea f. sp. multigermtubi (strain MB_m1)</name>
    <name type="common">Marssonina leaf spot fungus</name>
    <dbReference type="NCBI Taxonomy" id="1072389"/>
    <lineage>
        <taxon>Eukaryota</taxon>
        <taxon>Fungi</taxon>
        <taxon>Dikarya</taxon>
        <taxon>Ascomycota</taxon>
        <taxon>Pezizomycotina</taxon>
        <taxon>Leotiomycetes</taxon>
        <taxon>Helotiales</taxon>
        <taxon>Drepanopezizaceae</taxon>
        <taxon>Drepanopeziza</taxon>
    </lineage>
</organism>
<evidence type="ECO:0000313" key="6">
    <source>
        <dbReference type="EMBL" id="EKD14348.1"/>
    </source>
</evidence>
<dbReference type="GO" id="GO:0032259">
    <property type="term" value="P:methylation"/>
    <property type="evidence" value="ECO:0007669"/>
    <property type="project" value="UniProtKB-KW"/>
</dbReference>
<dbReference type="InParanoid" id="K1X0E7"/>
<keyword evidence="6" id="KW-0808">Transferase</keyword>
<feature type="transmembrane region" description="Helical" evidence="5">
    <location>
        <begin position="6"/>
        <end position="26"/>
    </location>
</feature>
<keyword evidence="5 6" id="KW-0489">Methyltransferase</keyword>
<dbReference type="InterPro" id="IPR007269">
    <property type="entry name" value="ICMT_MeTrfase"/>
</dbReference>
<dbReference type="STRING" id="1072389.K1X0E7"/>
<comment type="similarity">
    <text evidence="5">Belongs to the class VI-like SAM-binding methyltransferase superfamily. Isoprenylcysteine carboxyl methyltransferase family.</text>
</comment>
<protein>
    <recommendedName>
        <fullName evidence="5">Protein-S-isoprenylcysteine O-methyltransferase</fullName>
        <ecNumber evidence="5">2.1.1.100</ecNumber>
    </recommendedName>
</protein>
<comment type="catalytic activity">
    <reaction evidence="5">
        <text>[protein]-C-terminal S-[(2E,6E)-farnesyl]-L-cysteine + S-adenosyl-L-methionine = [protein]-C-terminal S-[(2E,6E)-farnesyl]-L-cysteine methyl ester + S-adenosyl-L-homocysteine</text>
        <dbReference type="Rhea" id="RHEA:21672"/>
        <dbReference type="Rhea" id="RHEA-COMP:12125"/>
        <dbReference type="Rhea" id="RHEA-COMP:12126"/>
        <dbReference type="ChEBI" id="CHEBI:57856"/>
        <dbReference type="ChEBI" id="CHEBI:59789"/>
        <dbReference type="ChEBI" id="CHEBI:90510"/>
        <dbReference type="ChEBI" id="CHEBI:90511"/>
        <dbReference type="EC" id="2.1.1.100"/>
    </reaction>
</comment>
<evidence type="ECO:0000256" key="2">
    <source>
        <dbReference type="ARBA" id="ARBA00022692"/>
    </source>
</evidence>
<dbReference type="EMBL" id="JH921446">
    <property type="protein sequence ID" value="EKD14348.1"/>
    <property type="molecule type" value="Genomic_DNA"/>
</dbReference>
<evidence type="ECO:0000313" key="7">
    <source>
        <dbReference type="Proteomes" id="UP000006753"/>
    </source>
</evidence>
<dbReference type="eggNOG" id="ENOG502S9FN">
    <property type="taxonomic scope" value="Eukaryota"/>
</dbReference>
<dbReference type="AlphaFoldDB" id="K1X0E7"/>
<keyword evidence="7" id="KW-1185">Reference proteome</keyword>
<accession>K1X0E7</accession>
<keyword evidence="5" id="KW-0256">Endoplasmic reticulum</keyword>
<dbReference type="Pfam" id="PF04140">
    <property type="entry name" value="ICMT"/>
    <property type="match status" value="1"/>
</dbReference>
<comment type="subcellular location">
    <subcellularLocation>
        <location evidence="5">Endoplasmic reticulum membrane</location>
        <topology evidence="5">Multi-pass membrane protein</topology>
    </subcellularLocation>
    <subcellularLocation>
        <location evidence="1">Membrane</location>
        <topology evidence="1">Multi-pass membrane protein</topology>
    </subcellularLocation>
</comment>
<sequence>MELPDLSRVFLALTSLLTTYLTLCCLTPPNPPPISRTKDRVVPFGSGSLLLCRRLAFGLLGLCHAILILNPTSPPSKLCPNPSNLNPSLFSWSTHAVVCLGLLLIAAPVRLLAFRQLGQDFTFVLAKPRGLVTSGLYRYAQHPSYTASVVVIVANGFMFERPDGAAGCWMSRAVAQSAWWNDVRAVVVVVGACMIMMRVADEERMLKDALGREWEEWHGKTKRFVPGLF</sequence>
<keyword evidence="2 5" id="KW-0812">Transmembrane</keyword>
<evidence type="ECO:0000256" key="1">
    <source>
        <dbReference type="ARBA" id="ARBA00004141"/>
    </source>
</evidence>
<dbReference type="HOGENOM" id="CLU_065200_6_1_1"/>
<gene>
    <name evidence="6" type="ORF">MBM_07578</name>
</gene>
<keyword evidence="5" id="KW-0949">S-adenosyl-L-methionine</keyword>
<dbReference type="OMA" id="RRCNVED"/>
<keyword evidence="3 5" id="KW-1133">Transmembrane helix</keyword>
<feature type="transmembrane region" description="Helical" evidence="5">
    <location>
        <begin position="89"/>
        <end position="113"/>
    </location>
</feature>
<comment type="caution">
    <text evidence="5">Lacks conserved residue(s) required for the propagation of feature annotation.</text>
</comment>
<proteinExistence type="inferred from homology"/>
<dbReference type="EC" id="2.1.1.100" evidence="5"/>
<name>K1X0E7_MARBU</name>
<dbReference type="GO" id="GO:0005789">
    <property type="term" value="C:endoplasmic reticulum membrane"/>
    <property type="evidence" value="ECO:0007669"/>
    <property type="project" value="UniProtKB-SubCell"/>
</dbReference>
<evidence type="ECO:0000256" key="3">
    <source>
        <dbReference type="ARBA" id="ARBA00022989"/>
    </source>
</evidence>
<evidence type="ECO:0000256" key="5">
    <source>
        <dbReference type="RuleBase" id="RU362022"/>
    </source>
</evidence>
<feature type="transmembrane region" description="Helical" evidence="5">
    <location>
        <begin position="47"/>
        <end position="69"/>
    </location>
</feature>
<dbReference type="OrthoDB" id="422086at2759"/>
<dbReference type="GO" id="GO:0004671">
    <property type="term" value="F:protein C-terminal S-isoprenylcysteine carboxyl O-methyltransferase activity"/>
    <property type="evidence" value="ECO:0007669"/>
    <property type="project" value="UniProtKB-EC"/>
</dbReference>
<keyword evidence="4 5" id="KW-0472">Membrane</keyword>
<dbReference type="PANTHER" id="PTHR12714">
    <property type="entry name" value="PROTEIN-S ISOPRENYLCYSTEINE O-METHYLTRANSFERASE"/>
    <property type="match status" value="1"/>
</dbReference>
<dbReference type="PANTHER" id="PTHR12714:SF9">
    <property type="entry name" value="PROTEIN-S-ISOPRENYLCYSTEINE O-METHYLTRANSFERASE"/>
    <property type="match status" value="1"/>
</dbReference>
<dbReference type="Gene3D" id="1.20.120.1630">
    <property type="match status" value="1"/>
</dbReference>
<dbReference type="GeneID" id="18763513"/>
<dbReference type="KEGG" id="mbe:MBM_07578"/>
<evidence type="ECO:0000256" key="4">
    <source>
        <dbReference type="ARBA" id="ARBA00023136"/>
    </source>
</evidence>